<sequence length="457" mass="54187">MQKRGIHLVLLYLFLWVATFVYFLVRFSRRNESLSEYISFFFELASRKFILIGFHILFLLCCLLYLVLVHFVNVGRKKGSRTAWRQFSFRFLLPIVFLVVGFKTVVFINANEGHDFQWDHGAMNTSGKTNHYYEIDQKHRGASVFGWSDDNTEAINNLIRANVEWVAVVPFLHQENERTSQMDVPVSMETYSRRDSSIVRAINDLHNKGLHVHLKPHLWMNEGWRANIQLKDEEAWDQWFESYRKNMLKYAKIAQETNTELFCVGTELKTSIKKQPEKWRSLISEIRTLYDGKLTYAANWHDEYEHIDFWDQLDYIGIQAYFPLTKEEHPTLESIEKGWDKHLAALEAVHKKYGKPVLFTEVGYKSTPDATIKPWEWGSYFNKYTMKKSDRTQQLAYEAMFKKNWDKPWFAGIYIWEWQNRTTAESAKTDLDFSPRFKPAENVIAKWFGTYPSHQKP</sequence>
<organism evidence="2 3">
    <name type="scientific">Maribacter aurantiacus</name>
    <dbReference type="NCBI Taxonomy" id="1882343"/>
    <lineage>
        <taxon>Bacteria</taxon>
        <taxon>Pseudomonadati</taxon>
        <taxon>Bacteroidota</taxon>
        <taxon>Flavobacteriia</taxon>
        <taxon>Flavobacteriales</taxon>
        <taxon>Flavobacteriaceae</taxon>
        <taxon>Maribacter</taxon>
    </lineage>
</organism>
<gene>
    <name evidence="2" type="ORF">FEK29_11015</name>
</gene>
<dbReference type="InterPro" id="IPR017853">
    <property type="entry name" value="GH"/>
</dbReference>
<dbReference type="Pfam" id="PF22612">
    <property type="entry name" value="GH113"/>
    <property type="match status" value="1"/>
</dbReference>
<keyword evidence="1" id="KW-1133">Transmembrane helix</keyword>
<feature type="transmembrane region" description="Helical" evidence="1">
    <location>
        <begin position="6"/>
        <end position="28"/>
    </location>
</feature>
<reference evidence="2 3" key="1">
    <citation type="journal article" date="2017" name="Int. J. Syst. Evol. Microbiol.">
        <title>Maripseudobacter aurantiacus gen. nov., sp. nov., a novel member of the family Flavobacteriaceae isolated from a sedimentation basin.</title>
        <authorList>
            <person name="Chen C."/>
            <person name="Su Y."/>
            <person name="Tao T."/>
            <person name="Fu G."/>
            <person name="Zhang C."/>
            <person name="Sun C."/>
            <person name="Zhang X."/>
            <person name="Wu M."/>
        </authorList>
    </citation>
    <scope>NUCLEOTIDE SEQUENCE [LARGE SCALE GENOMIC DNA]</scope>
    <source>
        <strain evidence="3">CDA4</strain>
    </source>
</reference>
<dbReference type="RefSeq" id="WP_138258493.1">
    <property type="nucleotide sequence ID" value="NZ_VBUK01000006.1"/>
</dbReference>
<dbReference type="AlphaFoldDB" id="A0A5R8M3Z7"/>
<dbReference type="EMBL" id="VBUK01000006">
    <property type="protein sequence ID" value="TLF44342.1"/>
    <property type="molecule type" value="Genomic_DNA"/>
</dbReference>
<keyword evidence="3" id="KW-1185">Reference proteome</keyword>
<evidence type="ECO:0000313" key="2">
    <source>
        <dbReference type="EMBL" id="TLF44342.1"/>
    </source>
</evidence>
<dbReference type="Gene3D" id="3.20.20.80">
    <property type="entry name" value="Glycosidases"/>
    <property type="match status" value="1"/>
</dbReference>
<evidence type="ECO:0000256" key="1">
    <source>
        <dbReference type="SAM" id="Phobius"/>
    </source>
</evidence>
<dbReference type="CDD" id="cd19608">
    <property type="entry name" value="GH113_mannanase-like"/>
    <property type="match status" value="1"/>
</dbReference>
<proteinExistence type="predicted"/>
<protein>
    <recommendedName>
        <fullName evidence="4">Glycoside hydrolase family 5 domain-containing protein</fullName>
    </recommendedName>
</protein>
<evidence type="ECO:0000313" key="3">
    <source>
        <dbReference type="Proteomes" id="UP000308382"/>
    </source>
</evidence>
<comment type="caution">
    <text evidence="2">The sequence shown here is derived from an EMBL/GenBank/DDBJ whole genome shotgun (WGS) entry which is preliminary data.</text>
</comment>
<evidence type="ECO:0008006" key="4">
    <source>
        <dbReference type="Google" id="ProtNLM"/>
    </source>
</evidence>
<feature type="transmembrane region" description="Helical" evidence="1">
    <location>
        <begin position="91"/>
        <end position="110"/>
    </location>
</feature>
<dbReference type="OrthoDB" id="9773531at2"/>
<feature type="transmembrane region" description="Helical" evidence="1">
    <location>
        <begin position="49"/>
        <end position="71"/>
    </location>
</feature>
<dbReference type="SUPFAM" id="SSF51445">
    <property type="entry name" value="(Trans)glycosidases"/>
    <property type="match status" value="1"/>
</dbReference>
<name>A0A5R8M3Z7_9FLAO</name>
<accession>A0A5R8M3Z7</accession>
<dbReference type="InterPro" id="IPR055151">
    <property type="entry name" value="GH113"/>
</dbReference>
<dbReference type="Proteomes" id="UP000308382">
    <property type="component" value="Unassembled WGS sequence"/>
</dbReference>
<keyword evidence="1" id="KW-0812">Transmembrane</keyword>
<keyword evidence="1" id="KW-0472">Membrane</keyword>